<dbReference type="RefSeq" id="WP_104412801.1">
    <property type="nucleotide sequence ID" value="NZ_PTIW01000039.1"/>
</dbReference>
<dbReference type="Pfam" id="PF23947">
    <property type="entry name" value="DUF7281"/>
    <property type="match status" value="1"/>
</dbReference>
<dbReference type="AlphaFoldDB" id="A0AB36ZTS7"/>
<protein>
    <submittedName>
        <fullName evidence="2">Uncharacterized protein DUF2220</fullName>
    </submittedName>
</protein>
<name>A0AB36ZTS7_9BACT</name>
<reference evidence="2 3" key="1">
    <citation type="submission" date="2018-02" db="EMBL/GenBank/DDBJ databases">
        <title>Subsurface microbial communities from deep shales in Ohio and West Virginia, USA.</title>
        <authorList>
            <person name="Wrighton K."/>
        </authorList>
    </citation>
    <scope>NUCLEOTIDE SEQUENCE [LARGE SCALE GENOMIC DNA]</scope>
    <source>
        <strain evidence="2 3">MARC-MIP3H16</strain>
    </source>
</reference>
<gene>
    <name evidence="2" type="ORF">B0F89_1392</name>
</gene>
<dbReference type="Proteomes" id="UP000239861">
    <property type="component" value="Unassembled WGS sequence"/>
</dbReference>
<organism evidence="2 3">
    <name type="scientific">Malaciobacter marinus</name>
    <dbReference type="NCBI Taxonomy" id="505249"/>
    <lineage>
        <taxon>Bacteria</taxon>
        <taxon>Pseudomonadati</taxon>
        <taxon>Campylobacterota</taxon>
        <taxon>Epsilonproteobacteria</taxon>
        <taxon>Campylobacterales</taxon>
        <taxon>Arcobacteraceae</taxon>
        <taxon>Malaciobacter</taxon>
    </lineage>
</organism>
<dbReference type="InterPro" id="IPR055705">
    <property type="entry name" value="DUF7281"/>
</dbReference>
<proteinExistence type="predicted"/>
<accession>A0AB36ZTS7</accession>
<evidence type="ECO:0000259" key="1">
    <source>
        <dbReference type="Pfam" id="PF23947"/>
    </source>
</evidence>
<dbReference type="EMBL" id="PTIW01000039">
    <property type="protein sequence ID" value="PPK58280.1"/>
    <property type="molecule type" value="Genomic_DNA"/>
</dbReference>
<sequence>MAININTRNFISLKKLLKDEYILKKEISSQKLINSLKECNAIDIDGKPQCIYLKDINTLFAVLKSNGYNINYIEDIDYFIEESEKSKSRDEVAEKFSDTKRVESKSFNGLMVSVFDKIEVTLNGVRQYIYPIEGTGLFIHYSTKLELDNDIILVGVENPQVVWFINRYRYFFNQDKQYIFLSLSEFKTSYQYKWLESFKGKYIHFGDFDLAGINIYLNSILPRLKNCKSHSFLIPEHIYKIMEKKNYKKDYSNQTRYLNIESKDDEKLKELIDFIKNRKITLEQEYLSKSPN</sequence>
<feature type="domain" description="DUF7281" evidence="1">
    <location>
        <begin position="188"/>
        <end position="287"/>
    </location>
</feature>
<evidence type="ECO:0000313" key="2">
    <source>
        <dbReference type="EMBL" id="PPK58280.1"/>
    </source>
</evidence>
<evidence type="ECO:0000313" key="3">
    <source>
        <dbReference type="Proteomes" id="UP000239861"/>
    </source>
</evidence>
<comment type="caution">
    <text evidence="2">The sequence shown here is derived from an EMBL/GenBank/DDBJ whole genome shotgun (WGS) entry which is preliminary data.</text>
</comment>